<accession>A0A1M5ND33</accession>
<evidence type="ECO:0000256" key="1">
    <source>
        <dbReference type="ARBA" id="ARBA00004772"/>
    </source>
</evidence>
<reference evidence="12" key="1">
    <citation type="submission" date="2016-11" db="EMBL/GenBank/DDBJ databases">
        <authorList>
            <person name="Varghese N."/>
            <person name="Submissions S."/>
        </authorList>
    </citation>
    <scope>NUCLEOTIDE SEQUENCE [LARGE SCALE GENOMIC DNA]</scope>
    <source>
        <strain evidence="12">CGMCC 1.8995</strain>
    </source>
</reference>
<dbReference type="GO" id="GO:0004852">
    <property type="term" value="F:uroporphyrinogen-III synthase activity"/>
    <property type="evidence" value="ECO:0007669"/>
    <property type="project" value="UniProtKB-UniRule"/>
</dbReference>
<dbReference type="CDD" id="cd06578">
    <property type="entry name" value="HemD"/>
    <property type="match status" value="1"/>
</dbReference>
<evidence type="ECO:0000256" key="7">
    <source>
        <dbReference type="ARBA" id="ARBA00040167"/>
    </source>
</evidence>
<evidence type="ECO:0000256" key="3">
    <source>
        <dbReference type="ARBA" id="ARBA00013109"/>
    </source>
</evidence>
<comment type="function">
    <text evidence="6 9">Catalyzes cyclization of the linear tetrapyrrole, hydroxymethylbilane, to the macrocyclic uroporphyrinogen III.</text>
</comment>
<comment type="similarity">
    <text evidence="2 9">Belongs to the uroporphyrinogen-III synthase family.</text>
</comment>
<dbReference type="InterPro" id="IPR003754">
    <property type="entry name" value="4pyrrol_synth_uPrphyn_synth"/>
</dbReference>
<feature type="domain" description="Tetrapyrrole biosynthesis uroporphyrinogen III synthase" evidence="10">
    <location>
        <begin position="15"/>
        <end position="233"/>
    </location>
</feature>
<dbReference type="SUPFAM" id="SSF69618">
    <property type="entry name" value="HemD-like"/>
    <property type="match status" value="1"/>
</dbReference>
<evidence type="ECO:0000256" key="4">
    <source>
        <dbReference type="ARBA" id="ARBA00023239"/>
    </source>
</evidence>
<dbReference type="Pfam" id="PF02602">
    <property type="entry name" value="HEM4"/>
    <property type="match status" value="1"/>
</dbReference>
<dbReference type="GO" id="GO:0006780">
    <property type="term" value="P:uroporphyrinogen III biosynthetic process"/>
    <property type="evidence" value="ECO:0007669"/>
    <property type="project" value="UniProtKB-UniRule"/>
</dbReference>
<dbReference type="EC" id="4.2.1.75" evidence="3 9"/>
<organism evidence="11 12">
    <name type="scientific">Marisediminitalea aggregata</name>
    <dbReference type="NCBI Taxonomy" id="634436"/>
    <lineage>
        <taxon>Bacteria</taxon>
        <taxon>Pseudomonadati</taxon>
        <taxon>Pseudomonadota</taxon>
        <taxon>Gammaproteobacteria</taxon>
        <taxon>Alteromonadales</taxon>
        <taxon>Alteromonadaceae</taxon>
        <taxon>Marisediminitalea</taxon>
    </lineage>
</organism>
<keyword evidence="12" id="KW-1185">Reference proteome</keyword>
<evidence type="ECO:0000256" key="5">
    <source>
        <dbReference type="ARBA" id="ARBA00023244"/>
    </source>
</evidence>
<name>A0A1M5ND33_9ALTE</name>
<dbReference type="Gene3D" id="3.40.50.10090">
    <property type="match status" value="2"/>
</dbReference>
<comment type="pathway">
    <text evidence="1 9">Porphyrin-containing compound metabolism; protoporphyrin-IX biosynthesis; coproporphyrinogen-III from 5-aminolevulinate: step 3/4.</text>
</comment>
<evidence type="ECO:0000313" key="12">
    <source>
        <dbReference type="Proteomes" id="UP000184520"/>
    </source>
</evidence>
<proteinExistence type="inferred from homology"/>
<keyword evidence="4 9" id="KW-0456">Lyase</keyword>
<dbReference type="AlphaFoldDB" id="A0A1M5ND33"/>
<dbReference type="UniPathway" id="UPA00251">
    <property type="reaction ID" value="UER00320"/>
</dbReference>
<dbReference type="RefSeq" id="WP_073324155.1">
    <property type="nucleotide sequence ID" value="NZ_FQWD01000005.1"/>
</dbReference>
<comment type="catalytic activity">
    <reaction evidence="8 9">
        <text>hydroxymethylbilane = uroporphyrinogen III + H2O</text>
        <dbReference type="Rhea" id="RHEA:18965"/>
        <dbReference type="ChEBI" id="CHEBI:15377"/>
        <dbReference type="ChEBI" id="CHEBI:57308"/>
        <dbReference type="ChEBI" id="CHEBI:57845"/>
        <dbReference type="EC" id="4.2.1.75"/>
    </reaction>
</comment>
<protein>
    <recommendedName>
        <fullName evidence="7 9">Uroporphyrinogen-III synthase</fullName>
        <ecNumber evidence="3 9">4.2.1.75</ecNumber>
    </recommendedName>
</protein>
<evidence type="ECO:0000313" key="11">
    <source>
        <dbReference type="EMBL" id="SHG87397.1"/>
    </source>
</evidence>
<dbReference type="InterPro" id="IPR039793">
    <property type="entry name" value="UROS/Hem4"/>
</dbReference>
<evidence type="ECO:0000259" key="10">
    <source>
        <dbReference type="Pfam" id="PF02602"/>
    </source>
</evidence>
<dbReference type="PANTHER" id="PTHR38042">
    <property type="entry name" value="UROPORPHYRINOGEN-III SYNTHASE, CHLOROPLASTIC"/>
    <property type="match status" value="1"/>
</dbReference>
<dbReference type="GO" id="GO:0006782">
    <property type="term" value="P:protoporphyrinogen IX biosynthetic process"/>
    <property type="evidence" value="ECO:0007669"/>
    <property type="project" value="UniProtKB-UniRule"/>
</dbReference>
<sequence>MYLVTRPEPKQAASANAFAQAGLNASVVALQRIQHDPHAAANVTEWVNQHSTGILIVTSTAAVEALRNTSEHTNIQLPASLHVVAVGKSTAKALGVFTNAVITPEQENSDGVLSLPRLRDCADQRILLLKGKGGRTRIQDELLSRGARLTIFDVYERKPLAAPVLSQPIDWEAISGIVATSGEQAQCLINEYKAQPLSQFRWLTVSERIAEQLRQQGIQQVGICPQANDPSLIAWIKDNWE</sequence>
<dbReference type="PANTHER" id="PTHR38042:SF1">
    <property type="entry name" value="UROPORPHYRINOGEN-III SYNTHASE, CHLOROPLASTIC"/>
    <property type="match status" value="1"/>
</dbReference>
<evidence type="ECO:0000256" key="2">
    <source>
        <dbReference type="ARBA" id="ARBA00008133"/>
    </source>
</evidence>
<evidence type="ECO:0000256" key="9">
    <source>
        <dbReference type="RuleBase" id="RU366031"/>
    </source>
</evidence>
<dbReference type="STRING" id="634436.SAMN05216361_3181"/>
<dbReference type="InterPro" id="IPR036108">
    <property type="entry name" value="4pyrrol_syn_uPrphyn_synt_sf"/>
</dbReference>
<gene>
    <name evidence="11" type="ORF">SAMN05216361_3181</name>
</gene>
<keyword evidence="5 9" id="KW-0627">Porphyrin biosynthesis</keyword>
<evidence type="ECO:0000256" key="8">
    <source>
        <dbReference type="ARBA" id="ARBA00048617"/>
    </source>
</evidence>
<evidence type="ECO:0000256" key="6">
    <source>
        <dbReference type="ARBA" id="ARBA00037589"/>
    </source>
</evidence>
<dbReference type="Proteomes" id="UP000184520">
    <property type="component" value="Unassembled WGS sequence"/>
</dbReference>
<dbReference type="EMBL" id="FQWD01000005">
    <property type="protein sequence ID" value="SHG87397.1"/>
    <property type="molecule type" value="Genomic_DNA"/>
</dbReference>